<feature type="signal peptide" evidence="1">
    <location>
        <begin position="1"/>
        <end position="19"/>
    </location>
</feature>
<reference evidence="2" key="1">
    <citation type="submission" date="2022-01" db="EMBL/GenBank/DDBJ databases">
        <title>Genome Sequence Resource for Two Populations of Ditylenchus destructor, the Migratory Endoparasitic Phytonematode.</title>
        <authorList>
            <person name="Zhang H."/>
            <person name="Lin R."/>
            <person name="Xie B."/>
        </authorList>
    </citation>
    <scope>NUCLEOTIDE SEQUENCE</scope>
    <source>
        <strain evidence="2">BazhouSP</strain>
    </source>
</reference>
<dbReference type="Proteomes" id="UP001201812">
    <property type="component" value="Unassembled WGS sequence"/>
</dbReference>
<keyword evidence="1" id="KW-0732">Signal</keyword>
<name>A0AAD4MVQ8_9BILA</name>
<evidence type="ECO:0000313" key="3">
    <source>
        <dbReference type="Proteomes" id="UP001201812"/>
    </source>
</evidence>
<accession>A0AAD4MVQ8</accession>
<keyword evidence="3" id="KW-1185">Reference proteome</keyword>
<dbReference type="AlphaFoldDB" id="A0AAD4MVQ8"/>
<proteinExistence type="predicted"/>
<evidence type="ECO:0000313" key="2">
    <source>
        <dbReference type="EMBL" id="KAI1705092.1"/>
    </source>
</evidence>
<organism evidence="2 3">
    <name type="scientific">Ditylenchus destructor</name>
    <dbReference type="NCBI Taxonomy" id="166010"/>
    <lineage>
        <taxon>Eukaryota</taxon>
        <taxon>Metazoa</taxon>
        <taxon>Ecdysozoa</taxon>
        <taxon>Nematoda</taxon>
        <taxon>Chromadorea</taxon>
        <taxon>Rhabditida</taxon>
        <taxon>Tylenchina</taxon>
        <taxon>Tylenchomorpha</taxon>
        <taxon>Sphaerularioidea</taxon>
        <taxon>Anguinidae</taxon>
        <taxon>Anguininae</taxon>
        <taxon>Ditylenchus</taxon>
    </lineage>
</organism>
<evidence type="ECO:0000256" key="1">
    <source>
        <dbReference type="SAM" id="SignalP"/>
    </source>
</evidence>
<gene>
    <name evidence="2" type="ORF">DdX_13850</name>
</gene>
<sequence length="124" mass="13847">MMMLLGLFGLLFVAHVTEAGTWLSFNQKTGGMNQPMLHYVPYSQSDIQNPPPAIEPAALPTPPYTFGDTNLLHLLELCNEGSVRARFRRSAGSIILGQRGDLKARSQEFVERMCKKLLQVVDEK</sequence>
<dbReference type="EMBL" id="JAKKPZ010000060">
    <property type="protein sequence ID" value="KAI1705092.1"/>
    <property type="molecule type" value="Genomic_DNA"/>
</dbReference>
<comment type="caution">
    <text evidence="2">The sequence shown here is derived from an EMBL/GenBank/DDBJ whole genome shotgun (WGS) entry which is preliminary data.</text>
</comment>
<feature type="chain" id="PRO_5041924184" evidence="1">
    <location>
        <begin position="20"/>
        <end position="124"/>
    </location>
</feature>
<protein>
    <submittedName>
        <fullName evidence="2">Uncharacterized protein</fullName>
    </submittedName>
</protein>